<organism evidence="3 4">
    <name type="scientific">Paenibacillus pectinilyticus</name>
    <dbReference type="NCBI Taxonomy" id="512399"/>
    <lineage>
        <taxon>Bacteria</taxon>
        <taxon>Bacillati</taxon>
        <taxon>Bacillota</taxon>
        <taxon>Bacilli</taxon>
        <taxon>Bacillales</taxon>
        <taxon>Paenibacillaceae</taxon>
        <taxon>Paenibacillus</taxon>
    </lineage>
</organism>
<proteinExistence type="predicted"/>
<evidence type="ECO:0008006" key="5">
    <source>
        <dbReference type="Google" id="ProtNLM"/>
    </source>
</evidence>
<feature type="coiled-coil region" evidence="1">
    <location>
        <begin position="209"/>
        <end position="243"/>
    </location>
</feature>
<dbReference type="AlphaFoldDB" id="A0A1C1A6W9"/>
<feature type="transmembrane region" description="Helical" evidence="2">
    <location>
        <begin position="80"/>
        <end position="98"/>
    </location>
</feature>
<protein>
    <recommendedName>
        <fullName evidence="5">Permease</fullName>
    </recommendedName>
</protein>
<dbReference type="STRING" id="512399.A8709_02450"/>
<keyword evidence="1" id="KW-0175">Coiled coil</keyword>
<feature type="transmembrane region" description="Helical" evidence="2">
    <location>
        <begin position="183"/>
        <end position="206"/>
    </location>
</feature>
<evidence type="ECO:0000313" key="4">
    <source>
        <dbReference type="Proteomes" id="UP000093309"/>
    </source>
</evidence>
<feature type="transmembrane region" description="Helical" evidence="2">
    <location>
        <begin position="383"/>
        <end position="412"/>
    </location>
</feature>
<feature type="transmembrane region" description="Helical" evidence="2">
    <location>
        <begin position="105"/>
        <end position="124"/>
    </location>
</feature>
<feature type="transmembrane region" description="Helical" evidence="2">
    <location>
        <begin position="136"/>
        <end position="153"/>
    </location>
</feature>
<evidence type="ECO:0000256" key="1">
    <source>
        <dbReference type="SAM" id="Coils"/>
    </source>
</evidence>
<dbReference type="EMBL" id="LYPC01000011">
    <property type="protein sequence ID" value="OCT16312.1"/>
    <property type="molecule type" value="Genomic_DNA"/>
</dbReference>
<dbReference type="Pfam" id="PF10797">
    <property type="entry name" value="YhfT"/>
    <property type="match status" value="1"/>
</dbReference>
<feature type="transmembrane region" description="Helical" evidence="2">
    <location>
        <begin position="317"/>
        <end position="334"/>
    </location>
</feature>
<keyword evidence="4" id="KW-1185">Reference proteome</keyword>
<name>A0A1C1A6W9_9BACL</name>
<feature type="transmembrane region" description="Helical" evidence="2">
    <location>
        <begin position="247"/>
        <end position="266"/>
    </location>
</feature>
<feature type="transmembrane region" description="Helical" evidence="2">
    <location>
        <begin position="424"/>
        <end position="444"/>
    </location>
</feature>
<feature type="transmembrane region" description="Helical" evidence="2">
    <location>
        <begin position="6"/>
        <end position="30"/>
    </location>
</feature>
<gene>
    <name evidence="3" type="ORF">A8709_02450</name>
</gene>
<sequence length="450" mass="48061">MQPLSIAQVITVMCLTALSALAAHLGKAVFHDGVRPILPEVLEGRMSRRELAGIAYGLSFGFIFSVGISFAFSFRMLNPWLLFLPTDILGILAVRRWIAAGLGAIWGGVALLGLTGILSALTELPVDLLGPLGDMTVPFMLAISVYPLVAILNQFGWKRALFSAVVVLVVRQLLVVHTDSSMFLQVSSATLVAVVLLLCFVVYKALAERRELRRTSGDVEDTASQLEAEAEERELVNQQAKKVRRGLPLFIAIGSCTAIACNLGIFTGSDAAMPFLHTAWANTGEARSELILSAALIDVIRLVSFIPLLVTTALATGVYGLVGLMVVFPIGYLSPNPVVAGVLGAIVIGVEAILLTRIATWLQRYPIVRETSDAVRSAMNTMIELGLMIGGAFAVAQMGVSVPGLGLMIYMLLYAANEALGRPIMRMAFGPLAAMLVGIALNVLHVTHLL</sequence>
<dbReference type="InterPro" id="IPR019733">
    <property type="entry name" value="Uncharacterised_YhfT"/>
</dbReference>
<keyword evidence="2" id="KW-1133">Transmembrane helix</keyword>
<feature type="transmembrane region" description="Helical" evidence="2">
    <location>
        <begin position="51"/>
        <end position="74"/>
    </location>
</feature>
<evidence type="ECO:0000256" key="2">
    <source>
        <dbReference type="SAM" id="Phobius"/>
    </source>
</evidence>
<evidence type="ECO:0000313" key="3">
    <source>
        <dbReference type="EMBL" id="OCT16312.1"/>
    </source>
</evidence>
<keyword evidence="2" id="KW-0812">Transmembrane</keyword>
<keyword evidence="2" id="KW-0472">Membrane</keyword>
<accession>A0A1C1A6W9</accession>
<reference evidence="4" key="1">
    <citation type="submission" date="2016-05" db="EMBL/GenBank/DDBJ databases">
        <title>Paenibacillus oryzae. sp. nov., isolated from the rice root.</title>
        <authorList>
            <person name="Zhang J."/>
            <person name="Zhang X."/>
        </authorList>
    </citation>
    <scope>NUCLEOTIDE SEQUENCE [LARGE SCALE GENOMIC DNA]</scope>
    <source>
        <strain evidence="4">KCTC13222</strain>
    </source>
</reference>
<dbReference type="Proteomes" id="UP000093309">
    <property type="component" value="Unassembled WGS sequence"/>
</dbReference>
<feature type="transmembrane region" description="Helical" evidence="2">
    <location>
        <begin position="340"/>
        <end position="362"/>
    </location>
</feature>
<feature type="transmembrane region" description="Helical" evidence="2">
    <location>
        <begin position="160"/>
        <end position="177"/>
    </location>
</feature>
<comment type="caution">
    <text evidence="3">The sequence shown here is derived from an EMBL/GenBank/DDBJ whole genome shotgun (WGS) entry which is preliminary data.</text>
</comment>